<sequence length="39" mass="4674">MRRKRMQNKARDRAVFEVTANRIHKKNLDTTYTKGGIRL</sequence>
<dbReference type="EMBL" id="MZ089778">
    <property type="protein sequence ID" value="QXN75156.1"/>
    <property type="molecule type" value="Genomic_DNA"/>
</dbReference>
<name>A0A8F5MLN9_9VIRU</name>
<protein>
    <submittedName>
        <fullName evidence="1">Uncharacterized protein</fullName>
    </submittedName>
</protein>
<proteinExistence type="predicted"/>
<organism evidence="1">
    <name type="scientific">Microvirus mar32</name>
    <dbReference type="NCBI Taxonomy" id="2851166"/>
    <lineage>
        <taxon>Viruses</taxon>
        <taxon>Monodnaviria</taxon>
        <taxon>Sangervirae</taxon>
        <taxon>Phixviricota</taxon>
        <taxon>Malgrandaviricetes</taxon>
        <taxon>Petitvirales</taxon>
        <taxon>Microviridae</taxon>
    </lineage>
</organism>
<accession>A0A8F5MLN9</accession>
<reference evidence="1" key="1">
    <citation type="submission" date="2021-04" db="EMBL/GenBank/DDBJ databases">
        <title>Genomes of microviruses identified in yellow-bellied marmot fecal samples.</title>
        <authorList>
            <person name="Varsani A."/>
            <person name="Kraberger S."/>
            <person name="Chatterjee A."/>
            <person name="Richet C."/>
            <person name="Fontenele R.S."/>
            <person name="Schmidlin K."/>
            <person name="Blumstein D.T."/>
        </authorList>
    </citation>
    <scope>NUCLEOTIDE SEQUENCE</scope>
    <source>
        <strain evidence="1">Mar32</strain>
    </source>
</reference>
<evidence type="ECO:0000313" key="1">
    <source>
        <dbReference type="EMBL" id="QXN75156.1"/>
    </source>
</evidence>